<dbReference type="InterPro" id="IPR010836">
    <property type="entry name" value="SapC"/>
</dbReference>
<organism evidence="1 2">
    <name type="scientific">Thiorhodovibrio winogradskyi</name>
    <dbReference type="NCBI Taxonomy" id="77007"/>
    <lineage>
        <taxon>Bacteria</taxon>
        <taxon>Pseudomonadati</taxon>
        <taxon>Pseudomonadota</taxon>
        <taxon>Gammaproteobacteria</taxon>
        <taxon>Chromatiales</taxon>
        <taxon>Chromatiaceae</taxon>
        <taxon>Thiorhodovibrio</taxon>
    </lineage>
</organism>
<evidence type="ECO:0000313" key="2">
    <source>
        <dbReference type="Proteomes" id="UP001432180"/>
    </source>
</evidence>
<dbReference type="EMBL" id="CP121472">
    <property type="protein sequence ID" value="WPL15592.1"/>
    <property type="molecule type" value="Genomic_DNA"/>
</dbReference>
<dbReference type="RefSeq" id="WP_328986155.1">
    <property type="nucleotide sequence ID" value="NZ_CP121472.1"/>
</dbReference>
<protein>
    <submittedName>
        <fullName evidence="1">SapC</fullName>
    </submittedName>
</protein>
<proteinExistence type="predicted"/>
<reference evidence="1 2" key="1">
    <citation type="journal article" date="2023" name="Microorganisms">
        <title>Thiorhodovibrio frisius and Trv. litoralis spp. nov., Two Novel Members from a Clade of Fastidious Purple Sulfur Bacteria That Exhibit Unique Red-Shifted Light-Harvesting Capabilities.</title>
        <authorList>
            <person name="Methner A."/>
            <person name="Kuzyk S.B."/>
            <person name="Petersen J."/>
            <person name="Bauer S."/>
            <person name="Brinkmann H."/>
            <person name="Sichau K."/>
            <person name="Wanner G."/>
            <person name="Wolf J."/>
            <person name="Neumann-Schaal M."/>
            <person name="Henke P."/>
            <person name="Tank M."/>
            <person name="Sproer C."/>
            <person name="Bunk B."/>
            <person name="Overmann J."/>
        </authorList>
    </citation>
    <scope>NUCLEOTIDE SEQUENCE [LARGE SCALE GENOMIC DNA]</scope>
    <source>
        <strain evidence="1 2">DSM 6702</strain>
    </source>
</reference>
<evidence type="ECO:0000313" key="1">
    <source>
        <dbReference type="EMBL" id="WPL15592.1"/>
    </source>
</evidence>
<accession>A0ABZ0S4X3</accession>
<dbReference type="Proteomes" id="UP001432180">
    <property type="component" value="Chromosome"/>
</dbReference>
<keyword evidence="2" id="KW-1185">Reference proteome</keyword>
<dbReference type="Pfam" id="PF07277">
    <property type="entry name" value="SapC"/>
    <property type="match status" value="1"/>
</dbReference>
<gene>
    <name evidence="1" type="ORF">Thiowin_00494</name>
</gene>
<name>A0ABZ0S4X3_9GAMM</name>
<sequence length="264" mass="28799">MSRFVPISAEHHASQRWHRFSSYEFARQAHLAALVGAELPKAAMTMPIALVPRAAQAESQKDHTQGFMFIALLGLEPGVNLFIAPNGRWIGRYVPAALRGYPFRLAKAGDDKLVLCVDQDSGLIGEQGDEPFFNQNGEVAEPVGKVMEFLTQIERNRAATLGICDRLRTHGLIQPWPIKLKAADGGGRPLEGLFRIDEAALNALPADALIELRDAGALPLAYCQLLSMQQLGLLGELAKLRAAQAPKLNDVFSIADDDLLHFGD</sequence>